<dbReference type="AlphaFoldDB" id="B4LJ69"/>
<gene>
    <name evidence="1" type="primary">Dvir\GJ20280</name>
    <name evidence="1" type="ORF">Dvir_GJ20280</name>
</gene>
<proteinExistence type="predicted"/>
<keyword evidence="2" id="KW-1185">Reference proteome</keyword>
<organism evidence="1 2">
    <name type="scientific">Drosophila virilis</name>
    <name type="common">Fruit fly</name>
    <dbReference type="NCBI Taxonomy" id="7244"/>
    <lineage>
        <taxon>Eukaryota</taxon>
        <taxon>Metazoa</taxon>
        <taxon>Ecdysozoa</taxon>
        <taxon>Arthropoda</taxon>
        <taxon>Hexapoda</taxon>
        <taxon>Insecta</taxon>
        <taxon>Pterygota</taxon>
        <taxon>Neoptera</taxon>
        <taxon>Endopterygota</taxon>
        <taxon>Diptera</taxon>
        <taxon>Brachycera</taxon>
        <taxon>Muscomorpha</taxon>
        <taxon>Ephydroidea</taxon>
        <taxon>Drosophilidae</taxon>
        <taxon>Drosophila</taxon>
    </lineage>
</organism>
<evidence type="ECO:0000313" key="2">
    <source>
        <dbReference type="Proteomes" id="UP000008792"/>
    </source>
</evidence>
<protein>
    <submittedName>
        <fullName evidence="1">Uncharacterized protein</fullName>
    </submittedName>
</protein>
<name>B4LJ69_DROVI</name>
<dbReference type="eggNOG" id="ENOG502TCE3">
    <property type="taxonomic scope" value="Eukaryota"/>
</dbReference>
<sequence length="358" mass="41601">MKFLHNSDHHIGDPRLPTGLMQCSDYTIWPKVPLGPVISVIQRAHDGIEVKVLTELLILDEAYRSYFNEWLKELGLQRMAAEKLWPLTRDFSIQSDVTCRRPLPRSVDAEDVIINKYQLHYQIILGSNLAMNRGISGIRANLLSFRREFNKLDLTEQTPFILGDAFHKPIKFFVDLAEELFNYFYSHYLKLDCGARHLDPSDLQSLENYQKMLKPCEEFEEYLVYNLSYCHCLRPSQPCPEHVKPQQKSLEIQDAQRHALLSRCRQRLSKMTRKTEESIQAVHQSLLNSVDLEHELRMNQLTTRLAQLREGHSVRNLGHERNLVQQMIYALSPSLMPPTFHPQTFTPPASILPHPPLP</sequence>
<dbReference type="InParanoid" id="B4LJ69"/>
<dbReference type="PhylomeDB" id="B4LJ69"/>
<reference evidence="1 2" key="1">
    <citation type="journal article" date="2007" name="Nature">
        <title>Evolution of genes and genomes on the Drosophila phylogeny.</title>
        <authorList>
            <consortium name="Drosophila 12 Genomes Consortium"/>
            <person name="Clark A.G."/>
            <person name="Eisen M.B."/>
            <person name="Smith D.R."/>
            <person name="Bergman C.M."/>
            <person name="Oliver B."/>
            <person name="Markow T.A."/>
            <person name="Kaufman T.C."/>
            <person name="Kellis M."/>
            <person name="Gelbart W."/>
            <person name="Iyer V.N."/>
            <person name="Pollard D.A."/>
            <person name="Sackton T.B."/>
            <person name="Larracuente A.M."/>
            <person name="Singh N.D."/>
            <person name="Abad J.P."/>
            <person name="Abt D.N."/>
            <person name="Adryan B."/>
            <person name="Aguade M."/>
            <person name="Akashi H."/>
            <person name="Anderson W.W."/>
            <person name="Aquadro C.F."/>
            <person name="Ardell D.H."/>
            <person name="Arguello R."/>
            <person name="Artieri C.G."/>
            <person name="Barbash D.A."/>
            <person name="Barker D."/>
            <person name="Barsanti P."/>
            <person name="Batterham P."/>
            <person name="Batzoglou S."/>
            <person name="Begun D."/>
            <person name="Bhutkar A."/>
            <person name="Blanco E."/>
            <person name="Bosak S.A."/>
            <person name="Bradley R.K."/>
            <person name="Brand A.D."/>
            <person name="Brent M.R."/>
            <person name="Brooks A.N."/>
            <person name="Brown R.H."/>
            <person name="Butlin R.K."/>
            <person name="Caggese C."/>
            <person name="Calvi B.R."/>
            <person name="Bernardo de Carvalho A."/>
            <person name="Caspi A."/>
            <person name="Castrezana S."/>
            <person name="Celniker S.E."/>
            <person name="Chang J.L."/>
            <person name="Chapple C."/>
            <person name="Chatterji S."/>
            <person name="Chinwalla A."/>
            <person name="Civetta A."/>
            <person name="Clifton S.W."/>
            <person name="Comeron J.M."/>
            <person name="Costello J.C."/>
            <person name="Coyne J.A."/>
            <person name="Daub J."/>
            <person name="David R.G."/>
            <person name="Delcher A.L."/>
            <person name="Delehaunty K."/>
            <person name="Do C.B."/>
            <person name="Ebling H."/>
            <person name="Edwards K."/>
            <person name="Eickbush T."/>
            <person name="Evans J.D."/>
            <person name="Filipski A."/>
            <person name="Findeiss S."/>
            <person name="Freyhult E."/>
            <person name="Fulton L."/>
            <person name="Fulton R."/>
            <person name="Garcia A.C."/>
            <person name="Gardiner A."/>
            <person name="Garfield D.A."/>
            <person name="Garvin B.E."/>
            <person name="Gibson G."/>
            <person name="Gilbert D."/>
            <person name="Gnerre S."/>
            <person name="Godfrey J."/>
            <person name="Good R."/>
            <person name="Gotea V."/>
            <person name="Gravely B."/>
            <person name="Greenberg A.J."/>
            <person name="Griffiths-Jones S."/>
            <person name="Gross S."/>
            <person name="Guigo R."/>
            <person name="Gustafson E.A."/>
            <person name="Haerty W."/>
            <person name="Hahn M.W."/>
            <person name="Halligan D.L."/>
            <person name="Halpern A.L."/>
            <person name="Halter G.M."/>
            <person name="Han M.V."/>
            <person name="Heger A."/>
            <person name="Hillier L."/>
            <person name="Hinrichs A.S."/>
            <person name="Holmes I."/>
            <person name="Hoskins R.A."/>
            <person name="Hubisz M.J."/>
            <person name="Hultmark D."/>
            <person name="Huntley M.A."/>
            <person name="Jaffe D.B."/>
            <person name="Jagadeeshan S."/>
            <person name="Jeck W.R."/>
            <person name="Johnson J."/>
            <person name="Jones C.D."/>
            <person name="Jordan W.C."/>
            <person name="Karpen G.H."/>
            <person name="Kataoka E."/>
            <person name="Keightley P.D."/>
            <person name="Kheradpour P."/>
            <person name="Kirkness E.F."/>
            <person name="Koerich L.B."/>
            <person name="Kristiansen K."/>
            <person name="Kudrna D."/>
            <person name="Kulathinal R.J."/>
            <person name="Kumar S."/>
            <person name="Kwok R."/>
            <person name="Lander E."/>
            <person name="Langley C.H."/>
            <person name="Lapoint R."/>
            <person name="Lazzaro B.P."/>
            <person name="Lee S.J."/>
            <person name="Levesque L."/>
            <person name="Li R."/>
            <person name="Lin C.F."/>
            <person name="Lin M.F."/>
            <person name="Lindblad-Toh K."/>
            <person name="Llopart A."/>
            <person name="Long M."/>
            <person name="Low L."/>
            <person name="Lozovsky E."/>
            <person name="Lu J."/>
            <person name="Luo M."/>
            <person name="Machado C.A."/>
            <person name="Makalowski W."/>
            <person name="Marzo M."/>
            <person name="Matsuda M."/>
            <person name="Matzkin L."/>
            <person name="McAllister B."/>
            <person name="McBride C.S."/>
            <person name="McKernan B."/>
            <person name="McKernan K."/>
            <person name="Mendez-Lago M."/>
            <person name="Minx P."/>
            <person name="Mollenhauer M.U."/>
            <person name="Montooth K."/>
            <person name="Mount S.M."/>
            <person name="Mu X."/>
            <person name="Myers E."/>
            <person name="Negre B."/>
            <person name="Newfeld S."/>
            <person name="Nielsen R."/>
            <person name="Noor M.A."/>
            <person name="O'Grady P."/>
            <person name="Pachter L."/>
            <person name="Papaceit M."/>
            <person name="Parisi M.J."/>
            <person name="Parisi M."/>
            <person name="Parts L."/>
            <person name="Pedersen J.S."/>
            <person name="Pesole G."/>
            <person name="Phillippy A.M."/>
            <person name="Ponting C.P."/>
            <person name="Pop M."/>
            <person name="Porcelli D."/>
            <person name="Powell J.R."/>
            <person name="Prohaska S."/>
            <person name="Pruitt K."/>
            <person name="Puig M."/>
            <person name="Quesneville H."/>
            <person name="Ram K.R."/>
            <person name="Rand D."/>
            <person name="Rasmussen M.D."/>
            <person name="Reed L.K."/>
            <person name="Reenan R."/>
            <person name="Reily A."/>
            <person name="Remington K.A."/>
            <person name="Rieger T.T."/>
            <person name="Ritchie M.G."/>
            <person name="Robin C."/>
            <person name="Rogers Y.H."/>
            <person name="Rohde C."/>
            <person name="Rozas J."/>
            <person name="Rubenfield M.J."/>
            <person name="Ruiz A."/>
            <person name="Russo S."/>
            <person name="Salzberg S.L."/>
            <person name="Sanchez-Gracia A."/>
            <person name="Saranga D.J."/>
            <person name="Sato H."/>
            <person name="Schaeffer S.W."/>
            <person name="Schatz M.C."/>
            <person name="Schlenke T."/>
            <person name="Schwartz R."/>
            <person name="Segarra C."/>
            <person name="Singh R.S."/>
            <person name="Sirot L."/>
            <person name="Sirota M."/>
            <person name="Sisneros N.B."/>
            <person name="Smith C.D."/>
            <person name="Smith T.F."/>
            <person name="Spieth J."/>
            <person name="Stage D.E."/>
            <person name="Stark A."/>
            <person name="Stephan W."/>
            <person name="Strausberg R.L."/>
            <person name="Strempel S."/>
            <person name="Sturgill D."/>
            <person name="Sutton G."/>
            <person name="Sutton G.G."/>
            <person name="Tao W."/>
            <person name="Teichmann S."/>
            <person name="Tobari Y.N."/>
            <person name="Tomimura Y."/>
            <person name="Tsolas J.M."/>
            <person name="Valente V.L."/>
            <person name="Venter E."/>
            <person name="Venter J.C."/>
            <person name="Vicario S."/>
            <person name="Vieira F.G."/>
            <person name="Vilella A.J."/>
            <person name="Villasante A."/>
            <person name="Walenz B."/>
            <person name="Wang J."/>
            <person name="Wasserman M."/>
            <person name="Watts T."/>
            <person name="Wilson D."/>
            <person name="Wilson R.K."/>
            <person name="Wing R.A."/>
            <person name="Wolfner M.F."/>
            <person name="Wong A."/>
            <person name="Wong G.K."/>
            <person name="Wu C.I."/>
            <person name="Wu G."/>
            <person name="Yamamoto D."/>
            <person name="Yang H.P."/>
            <person name="Yang S.P."/>
            <person name="Yorke J.A."/>
            <person name="Yoshida K."/>
            <person name="Zdobnov E."/>
            <person name="Zhang P."/>
            <person name="Zhang Y."/>
            <person name="Zimin A.V."/>
            <person name="Baldwin J."/>
            <person name="Abdouelleil A."/>
            <person name="Abdulkadir J."/>
            <person name="Abebe A."/>
            <person name="Abera B."/>
            <person name="Abreu J."/>
            <person name="Acer S.C."/>
            <person name="Aftuck L."/>
            <person name="Alexander A."/>
            <person name="An P."/>
            <person name="Anderson E."/>
            <person name="Anderson S."/>
            <person name="Arachi H."/>
            <person name="Azer M."/>
            <person name="Bachantsang P."/>
            <person name="Barry A."/>
            <person name="Bayul T."/>
            <person name="Berlin A."/>
            <person name="Bessette D."/>
            <person name="Bloom T."/>
            <person name="Blye J."/>
            <person name="Boguslavskiy L."/>
            <person name="Bonnet C."/>
            <person name="Boukhgalter B."/>
            <person name="Bourzgui I."/>
            <person name="Brown A."/>
            <person name="Cahill P."/>
            <person name="Channer S."/>
            <person name="Cheshatsang Y."/>
            <person name="Chuda L."/>
            <person name="Citroen M."/>
            <person name="Collymore A."/>
            <person name="Cooke P."/>
            <person name="Costello M."/>
            <person name="D'Aco K."/>
            <person name="Daza R."/>
            <person name="De Haan G."/>
            <person name="DeGray S."/>
            <person name="DeMaso C."/>
            <person name="Dhargay N."/>
            <person name="Dooley K."/>
            <person name="Dooley E."/>
            <person name="Doricent M."/>
            <person name="Dorje P."/>
            <person name="Dorjee K."/>
            <person name="Dupes A."/>
            <person name="Elong R."/>
            <person name="Falk J."/>
            <person name="Farina A."/>
            <person name="Faro S."/>
            <person name="Ferguson D."/>
            <person name="Fisher S."/>
            <person name="Foley C.D."/>
            <person name="Franke A."/>
            <person name="Friedrich D."/>
            <person name="Gadbois L."/>
            <person name="Gearin G."/>
            <person name="Gearin C.R."/>
            <person name="Giannoukos G."/>
            <person name="Goode T."/>
            <person name="Graham J."/>
            <person name="Grandbois E."/>
            <person name="Grewal S."/>
            <person name="Gyaltsen K."/>
            <person name="Hafez N."/>
            <person name="Hagos B."/>
            <person name="Hall J."/>
            <person name="Henson C."/>
            <person name="Hollinger A."/>
            <person name="Honan T."/>
            <person name="Huard M.D."/>
            <person name="Hughes L."/>
            <person name="Hurhula B."/>
            <person name="Husby M.E."/>
            <person name="Kamat A."/>
            <person name="Kanga B."/>
            <person name="Kashin S."/>
            <person name="Khazanovich D."/>
            <person name="Kisner P."/>
            <person name="Lance K."/>
            <person name="Lara M."/>
            <person name="Lee W."/>
            <person name="Lennon N."/>
            <person name="Letendre F."/>
            <person name="LeVine R."/>
            <person name="Lipovsky A."/>
            <person name="Liu X."/>
            <person name="Liu J."/>
            <person name="Liu S."/>
            <person name="Lokyitsang T."/>
            <person name="Lokyitsang Y."/>
            <person name="Lubonja R."/>
            <person name="Lui A."/>
            <person name="MacDonald P."/>
            <person name="Magnisalis V."/>
            <person name="Maru K."/>
            <person name="Matthews C."/>
            <person name="McCusker W."/>
            <person name="McDonough S."/>
            <person name="Mehta T."/>
            <person name="Meldrim J."/>
            <person name="Meneus L."/>
            <person name="Mihai O."/>
            <person name="Mihalev A."/>
            <person name="Mihova T."/>
            <person name="Mittelman R."/>
            <person name="Mlenga V."/>
            <person name="Montmayeur A."/>
            <person name="Mulrain L."/>
            <person name="Navidi A."/>
            <person name="Naylor J."/>
            <person name="Negash T."/>
            <person name="Nguyen T."/>
            <person name="Nguyen N."/>
            <person name="Nicol R."/>
            <person name="Norbu C."/>
            <person name="Norbu N."/>
            <person name="Novod N."/>
            <person name="O'Neill B."/>
            <person name="Osman S."/>
            <person name="Markiewicz E."/>
            <person name="Oyono O.L."/>
            <person name="Patti C."/>
            <person name="Phunkhang P."/>
            <person name="Pierre F."/>
            <person name="Priest M."/>
            <person name="Raghuraman S."/>
            <person name="Rege F."/>
            <person name="Reyes R."/>
            <person name="Rise C."/>
            <person name="Rogov P."/>
            <person name="Ross K."/>
            <person name="Ryan E."/>
            <person name="Settipalli S."/>
            <person name="Shea T."/>
            <person name="Sherpa N."/>
            <person name="Shi L."/>
            <person name="Shih D."/>
            <person name="Sparrow T."/>
            <person name="Spaulding J."/>
            <person name="Stalker J."/>
            <person name="Stange-Thomann N."/>
            <person name="Stavropoulos S."/>
            <person name="Stone C."/>
            <person name="Strader C."/>
            <person name="Tesfaye S."/>
            <person name="Thomson T."/>
            <person name="Thoulutsang Y."/>
            <person name="Thoulutsang D."/>
            <person name="Topham K."/>
            <person name="Topping I."/>
            <person name="Tsamla T."/>
            <person name="Vassiliev H."/>
            <person name="Vo A."/>
            <person name="Wangchuk T."/>
            <person name="Wangdi T."/>
            <person name="Weiand M."/>
            <person name="Wilkinson J."/>
            <person name="Wilson A."/>
            <person name="Yadav S."/>
            <person name="Young G."/>
            <person name="Yu Q."/>
            <person name="Zembek L."/>
            <person name="Zhong D."/>
            <person name="Zimmer A."/>
            <person name="Zwirko Z."/>
            <person name="Jaffe D.B."/>
            <person name="Alvarez P."/>
            <person name="Brockman W."/>
            <person name="Butler J."/>
            <person name="Chin C."/>
            <person name="Gnerre S."/>
            <person name="Grabherr M."/>
            <person name="Kleber M."/>
            <person name="Mauceli E."/>
            <person name="MacCallum I."/>
        </authorList>
    </citation>
    <scope>NUCLEOTIDE SEQUENCE [LARGE SCALE GENOMIC DNA]</scope>
    <source>
        <strain evidence="2">Tucson 15010-1051.87</strain>
    </source>
</reference>
<accession>B4LJ69</accession>
<evidence type="ECO:0000313" key="1">
    <source>
        <dbReference type="EMBL" id="EDW61505.1"/>
    </source>
</evidence>
<dbReference type="OrthoDB" id="7824457at2759"/>
<dbReference type="Proteomes" id="UP000008792">
    <property type="component" value="Unassembled WGS sequence"/>
</dbReference>
<dbReference type="KEGG" id="dvi:6625642"/>
<dbReference type="OMA" id="HVQFDCA"/>
<dbReference type="HOGENOM" id="CLU_070176_1_0_1"/>
<dbReference type="FunCoup" id="B4LJ69">
    <property type="interactions" value="15"/>
</dbReference>
<dbReference type="STRING" id="7244.B4LJ69"/>
<dbReference type="EMBL" id="CH940648">
    <property type="protein sequence ID" value="EDW61505.1"/>
    <property type="molecule type" value="Genomic_DNA"/>
</dbReference>